<keyword evidence="5" id="KW-0372">Hormone</keyword>
<dbReference type="PRINTS" id="PR00550">
    <property type="entry name" value="HYPRGLYCEMIC"/>
</dbReference>
<dbReference type="RefSeq" id="XP_022236900.1">
    <property type="nucleotide sequence ID" value="XM_022381192.1"/>
</dbReference>
<keyword evidence="4" id="KW-0964">Secreted</keyword>
<protein>
    <submittedName>
        <fullName evidence="8">Ion transport peptide-like</fullName>
    </submittedName>
</protein>
<comment type="similarity">
    <text evidence="3">Belongs to the arthropod CHH/MIH/GIH/VIH hormone family.</text>
</comment>
<comment type="subcellular location">
    <subcellularLocation>
        <location evidence="2">Secreted</location>
    </subcellularLocation>
</comment>
<dbReference type="PROSITE" id="PS01250">
    <property type="entry name" value="CHH_MIH_GIH"/>
    <property type="match status" value="1"/>
</dbReference>
<evidence type="ECO:0000313" key="8">
    <source>
        <dbReference type="RefSeq" id="XP_022236900.1"/>
    </source>
</evidence>
<evidence type="ECO:0000256" key="4">
    <source>
        <dbReference type="ARBA" id="ARBA00022525"/>
    </source>
</evidence>
<comment type="function">
    <text evidence="1">May increase the toxicity of alpha-latrotoxin and/or other venom components. Is non-toxic to mice and to the cockroach Periplaneta americana.</text>
</comment>
<keyword evidence="6" id="KW-1015">Disulfide bond</keyword>
<dbReference type="PANTHER" id="PTHR35981">
    <property type="entry name" value="ION TRANSPORT PEPTIDE, ISOFORM C"/>
    <property type="match status" value="1"/>
</dbReference>
<dbReference type="InterPro" id="IPR031098">
    <property type="entry name" value="Crust_neurohorm"/>
</dbReference>
<sequence length="143" mass="16195">MCSKNTKEIHVLLFVVLGTTSVSPRLQCSTSRHLYGKTTINMCLSLPSIVLVTLLLTTSSSSQLSEKRDFTNQGCMGTYDTTKLARLNRICEECYNIYRDPLIHKTCRSNCFKNDMFTDCIKVLLLESEEQHLNNMAGELFGK</sequence>
<evidence type="ECO:0000313" key="7">
    <source>
        <dbReference type="Proteomes" id="UP000694941"/>
    </source>
</evidence>
<accession>A0ABM1RZU5</accession>
<dbReference type="PANTHER" id="PTHR35981:SF2">
    <property type="entry name" value="ION TRANSPORT PEPTIDE, ISOFORM C"/>
    <property type="match status" value="1"/>
</dbReference>
<dbReference type="InterPro" id="IPR035957">
    <property type="entry name" value="Crust_neurohorm_sf"/>
</dbReference>
<evidence type="ECO:0000256" key="6">
    <source>
        <dbReference type="ARBA" id="ARBA00023157"/>
    </source>
</evidence>
<gene>
    <name evidence="8" type="primary">LOC106477705</name>
</gene>
<reference evidence="8" key="1">
    <citation type="submission" date="2025-08" db="UniProtKB">
        <authorList>
            <consortium name="RefSeq"/>
        </authorList>
    </citation>
    <scope>IDENTIFICATION</scope>
    <source>
        <tissue evidence="8">Muscle</tissue>
    </source>
</reference>
<dbReference type="InterPro" id="IPR018251">
    <property type="entry name" value="Crust_neurhormone_CS"/>
</dbReference>
<dbReference type="Gene3D" id="1.10.2010.10">
    <property type="entry name" value="Crustacean CHH/MIH/GIH neurohormone"/>
    <property type="match status" value="1"/>
</dbReference>
<organism evidence="7 8">
    <name type="scientific">Limulus polyphemus</name>
    <name type="common">Atlantic horseshoe crab</name>
    <dbReference type="NCBI Taxonomy" id="6850"/>
    <lineage>
        <taxon>Eukaryota</taxon>
        <taxon>Metazoa</taxon>
        <taxon>Ecdysozoa</taxon>
        <taxon>Arthropoda</taxon>
        <taxon>Chelicerata</taxon>
        <taxon>Merostomata</taxon>
        <taxon>Xiphosura</taxon>
        <taxon>Limulidae</taxon>
        <taxon>Limulus</taxon>
    </lineage>
</organism>
<dbReference type="Proteomes" id="UP000694941">
    <property type="component" value="Unplaced"/>
</dbReference>
<name>A0ABM1RZU5_LIMPO</name>
<keyword evidence="7" id="KW-1185">Reference proteome</keyword>
<dbReference type="GeneID" id="106477705"/>
<evidence type="ECO:0000256" key="1">
    <source>
        <dbReference type="ARBA" id="ARBA00003845"/>
    </source>
</evidence>
<evidence type="ECO:0000256" key="2">
    <source>
        <dbReference type="ARBA" id="ARBA00004613"/>
    </source>
</evidence>
<proteinExistence type="inferred from homology"/>
<evidence type="ECO:0000256" key="5">
    <source>
        <dbReference type="ARBA" id="ARBA00022702"/>
    </source>
</evidence>
<dbReference type="Pfam" id="PF01147">
    <property type="entry name" value="Crust_neurohorm"/>
    <property type="match status" value="1"/>
</dbReference>
<evidence type="ECO:0000256" key="3">
    <source>
        <dbReference type="ARBA" id="ARBA00005447"/>
    </source>
</evidence>
<dbReference type="SUPFAM" id="SSF81778">
    <property type="entry name" value="Crustacean CHH/MIH/GIH neurohormone"/>
    <property type="match status" value="1"/>
</dbReference>
<dbReference type="InterPro" id="IPR001166">
    <property type="entry name" value="Hyperglycemic"/>
</dbReference>